<keyword evidence="3" id="KW-0813">Transport</keyword>
<evidence type="ECO:0000256" key="4">
    <source>
        <dbReference type="ARBA" id="ARBA00022741"/>
    </source>
</evidence>
<dbReference type="InterPro" id="IPR005722">
    <property type="entry name" value="ATP_synth_F1_bsu"/>
</dbReference>
<dbReference type="Pfam" id="PF22919">
    <property type="entry name" value="ATP-synt_VA_C"/>
    <property type="match status" value="1"/>
</dbReference>
<evidence type="ECO:0000256" key="6">
    <source>
        <dbReference type="ARBA" id="ARBA00022967"/>
    </source>
</evidence>
<keyword evidence="10" id="KW-0066">ATP synthesis</keyword>
<dbReference type="Gene3D" id="2.40.10.170">
    <property type="match status" value="1"/>
</dbReference>
<evidence type="ECO:0000313" key="14">
    <source>
        <dbReference type="Proteomes" id="UP000526033"/>
    </source>
</evidence>
<keyword evidence="6" id="KW-1278">Translocase</keyword>
<evidence type="ECO:0000256" key="8">
    <source>
        <dbReference type="ARBA" id="ARBA00023136"/>
    </source>
</evidence>
<dbReference type="Pfam" id="PF00006">
    <property type="entry name" value="ATP-synt_ab"/>
    <property type="match status" value="1"/>
</dbReference>
<dbReference type="InterPro" id="IPR050053">
    <property type="entry name" value="ATPase_alpha/beta_chains"/>
</dbReference>
<dbReference type="GO" id="GO:0045259">
    <property type="term" value="C:proton-transporting ATP synthase complex"/>
    <property type="evidence" value="ECO:0007669"/>
    <property type="project" value="UniProtKB-KW"/>
</dbReference>
<dbReference type="InterPro" id="IPR000194">
    <property type="entry name" value="ATPase_F1/V1/A1_a/bsu_nucl-bd"/>
</dbReference>
<protein>
    <submittedName>
        <fullName evidence="13">F0F1 ATP synthase subunit beta</fullName>
    </submittedName>
</protein>
<evidence type="ECO:0000259" key="12">
    <source>
        <dbReference type="Pfam" id="PF22919"/>
    </source>
</evidence>
<accession>A0A7X9HGT1</accession>
<evidence type="ECO:0000256" key="2">
    <source>
        <dbReference type="ARBA" id="ARBA00008936"/>
    </source>
</evidence>
<evidence type="ECO:0000256" key="3">
    <source>
        <dbReference type="ARBA" id="ARBA00022448"/>
    </source>
</evidence>
<keyword evidence="4" id="KW-0547">Nucleotide-binding</keyword>
<name>A0A7X9HGT1_UNCKA</name>
<comment type="similarity">
    <text evidence="2">Belongs to the ATPase alpha/beta chains family.</text>
</comment>
<keyword evidence="5" id="KW-0067">ATP-binding</keyword>
<dbReference type="GO" id="GO:0005524">
    <property type="term" value="F:ATP binding"/>
    <property type="evidence" value="ECO:0007669"/>
    <property type="project" value="UniProtKB-KW"/>
</dbReference>
<dbReference type="InterPro" id="IPR055190">
    <property type="entry name" value="ATP-synt_VA_C"/>
</dbReference>
<dbReference type="SUPFAM" id="SSF52540">
    <property type="entry name" value="P-loop containing nucleoside triphosphate hydrolases"/>
    <property type="match status" value="1"/>
</dbReference>
<dbReference type="AlphaFoldDB" id="A0A7X9HGT1"/>
<dbReference type="SUPFAM" id="SSF47917">
    <property type="entry name" value="C-terminal domain of alpha and beta subunits of F1 ATP synthase"/>
    <property type="match status" value="1"/>
</dbReference>
<feature type="domain" description="ATP synthase A/B type C-terminal" evidence="12">
    <location>
        <begin position="353"/>
        <end position="434"/>
    </location>
</feature>
<dbReference type="PANTHER" id="PTHR15184">
    <property type="entry name" value="ATP SYNTHASE"/>
    <property type="match status" value="1"/>
</dbReference>
<dbReference type="Gene3D" id="3.40.50.300">
    <property type="entry name" value="P-loop containing nucleotide triphosphate hydrolases"/>
    <property type="match status" value="1"/>
</dbReference>
<organism evidence="13 14">
    <name type="scientific">candidate division WWE3 bacterium</name>
    <dbReference type="NCBI Taxonomy" id="2053526"/>
    <lineage>
        <taxon>Bacteria</taxon>
        <taxon>Katanobacteria</taxon>
    </lineage>
</organism>
<dbReference type="NCBIfam" id="TIGR01039">
    <property type="entry name" value="atpD"/>
    <property type="match status" value="1"/>
</dbReference>
<evidence type="ECO:0000256" key="9">
    <source>
        <dbReference type="ARBA" id="ARBA00023196"/>
    </source>
</evidence>
<feature type="domain" description="ATPase F1/V1/A1 complex alpha/beta subunit nucleotide-binding" evidence="11">
    <location>
        <begin position="132"/>
        <end position="347"/>
    </location>
</feature>
<keyword evidence="8" id="KW-0472">Membrane</keyword>
<evidence type="ECO:0000313" key="13">
    <source>
        <dbReference type="EMBL" id="NMB69636.1"/>
    </source>
</evidence>
<keyword evidence="7" id="KW-0406">Ion transport</keyword>
<dbReference type="InterPro" id="IPR036121">
    <property type="entry name" value="ATPase_F1/V1/A1_a/bsu_N_sf"/>
</dbReference>
<dbReference type="PANTHER" id="PTHR15184:SF71">
    <property type="entry name" value="ATP SYNTHASE SUBUNIT BETA, MITOCHONDRIAL"/>
    <property type="match status" value="1"/>
</dbReference>
<dbReference type="InterPro" id="IPR024034">
    <property type="entry name" value="ATPase_F1/V1_b/a_C"/>
</dbReference>
<dbReference type="SUPFAM" id="SSF50615">
    <property type="entry name" value="N-terminal domain of alpha and beta subunits of F1 ATP synthase"/>
    <property type="match status" value="1"/>
</dbReference>
<evidence type="ECO:0000256" key="5">
    <source>
        <dbReference type="ARBA" id="ARBA00022840"/>
    </source>
</evidence>
<evidence type="ECO:0000256" key="1">
    <source>
        <dbReference type="ARBA" id="ARBA00004370"/>
    </source>
</evidence>
<dbReference type="GO" id="GO:0046933">
    <property type="term" value="F:proton-transporting ATP synthase activity, rotational mechanism"/>
    <property type="evidence" value="ECO:0007669"/>
    <property type="project" value="InterPro"/>
</dbReference>
<sequence>MGELSSTGKVIGINGSIVDVEFLENMPRVNDLLTLEQDQEVKLLVYKSSSEKSFYCINLTTAISIARGATVVSLERELRTPVGEQILGRIVDIFGRPRDGKGPINASEMRPVFRPTPEYEDIQSKIELLETGIKVVDLFAPLIRGGKTGLFGGSGVGKTVLLTEILHNIINKDKEKNMSVFCGVGERTREGHELFLELQKSDVLPYVSLMFGAMGESPSIRFLTAHAAATVAEYFRDDLGKNVLFFIDNMFRFAQAGNELSLLMNTIPSEGGYQATLASEMASIHERLVSTTRGDVTTIEAIYLPADDILDQGVQSIYDYLNSAIVLSRNIYQEGRFPAIDIMSSGSSALNPEVVSPLHYYVSVEAQSLMKKAESLERIVSLVGEAELSDEDKVTYQRVHKIKNFMTQSFSVTEEQTGRPGSYVPLATTVQDVKDIIDGKYDDLSEDKFLYIGSAQELRNKK</sequence>
<dbReference type="EMBL" id="JAAZNL010000003">
    <property type="protein sequence ID" value="NMB69636.1"/>
    <property type="molecule type" value="Genomic_DNA"/>
</dbReference>
<dbReference type="Proteomes" id="UP000526033">
    <property type="component" value="Unassembled WGS sequence"/>
</dbReference>
<gene>
    <name evidence="13" type="ORF">GYA27_00330</name>
</gene>
<proteinExistence type="inferred from homology"/>
<dbReference type="InterPro" id="IPR027417">
    <property type="entry name" value="P-loop_NTPase"/>
</dbReference>
<reference evidence="13 14" key="1">
    <citation type="journal article" date="2020" name="Biotechnol. Biofuels">
        <title>New insights from the biogas microbiome by comprehensive genome-resolved metagenomics of nearly 1600 species originating from multiple anaerobic digesters.</title>
        <authorList>
            <person name="Campanaro S."/>
            <person name="Treu L."/>
            <person name="Rodriguez-R L.M."/>
            <person name="Kovalovszki A."/>
            <person name="Ziels R.M."/>
            <person name="Maus I."/>
            <person name="Zhu X."/>
            <person name="Kougias P.G."/>
            <person name="Basile A."/>
            <person name="Luo G."/>
            <person name="Schluter A."/>
            <person name="Konstantinidis K.T."/>
            <person name="Angelidaki I."/>
        </authorList>
    </citation>
    <scope>NUCLEOTIDE SEQUENCE [LARGE SCALE GENOMIC DNA]</scope>
    <source>
        <strain evidence="13">AS27yjCOA_165</strain>
    </source>
</reference>
<comment type="subcellular location">
    <subcellularLocation>
        <location evidence="1">Membrane</location>
    </subcellularLocation>
</comment>
<dbReference type="Gene3D" id="1.10.1140.10">
    <property type="entry name" value="Bovine Mitochondrial F1-atpase, Atp Synthase Beta Chain, Chain D, domain 3"/>
    <property type="match status" value="1"/>
</dbReference>
<evidence type="ECO:0000256" key="7">
    <source>
        <dbReference type="ARBA" id="ARBA00023065"/>
    </source>
</evidence>
<comment type="caution">
    <text evidence="13">The sequence shown here is derived from an EMBL/GenBank/DDBJ whole genome shotgun (WGS) entry which is preliminary data.</text>
</comment>
<keyword evidence="9" id="KW-0139">CF(1)</keyword>
<evidence type="ECO:0000259" key="11">
    <source>
        <dbReference type="Pfam" id="PF00006"/>
    </source>
</evidence>
<evidence type="ECO:0000256" key="10">
    <source>
        <dbReference type="ARBA" id="ARBA00023310"/>
    </source>
</evidence>